<organism evidence="1 2">
    <name type="scientific">Octopus sinensis</name>
    <name type="common">East Asian common octopus</name>
    <dbReference type="NCBI Taxonomy" id="2607531"/>
    <lineage>
        <taxon>Eukaryota</taxon>
        <taxon>Metazoa</taxon>
        <taxon>Spiralia</taxon>
        <taxon>Lophotrochozoa</taxon>
        <taxon>Mollusca</taxon>
        <taxon>Cephalopoda</taxon>
        <taxon>Coleoidea</taxon>
        <taxon>Octopodiformes</taxon>
        <taxon>Octopoda</taxon>
        <taxon>Incirrata</taxon>
        <taxon>Octopodidae</taxon>
        <taxon>Octopus</taxon>
    </lineage>
</organism>
<proteinExistence type="predicted"/>
<reference evidence="2" key="1">
    <citation type="submission" date="2025-08" db="UniProtKB">
        <authorList>
            <consortium name="RefSeq"/>
        </authorList>
    </citation>
    <scope>IDENTIFICATION</scope>
</reference>
<dbReference type="Proteomes" id="UP000515154">
    <property type="component" value="Linkage group LG15"/>
</dbReference>
<gene>
    <name evidence="2" type="primary">LOC115219941</name>
</gene>
<protein>
    <submittedName>
        <fullName evidence="2">Glucans biosynthesis glucosyltransferase H-like</fullName>
    </submittedName>
</protein>
<dbReference type="KEGG" id="osn:115219941"/>
<accession>A0A6P7T5P7</accession>
<dbReference type="RefSeq" id="XP_029646104.1">
    <property type="nucleotide sequence ID" value="XM_029790244.2"/>
</dbReference>
<name>A0A6P7T5P7_9MOLL</name>
<sequence>MNIGSFLYFMLWIVFALCSAALNIFNIDWHKTSIPQGIILVIVLGILQGSVYEFPVQTIATLIVGGNRRKNPTAEGDNLTLILNYNLLAVTVDDIEECFQTMFQAFMGNLCFNVSAVLVSATSKENLISRELECRDKYRKLIYDELFKEGVCFANGYYDDINQDRFKNVWMYYQYCPGNIFIHQHLDSICDRFAREFMVIHRTSKVLRKCGQYQDLMLLSEGESFAYTYTDTKYYGKMARPYNQPTFYYSADVQNIFNRRFDYTLVLDADTGVPDGTVEKLLGIAAANPEKGIIQPSIKLSRDENDTIYMRLEAMRQMIYEPMTNAVTALLGQCGFFGKGLIKNRIYIENIIGDRDNLIERVPIDVLSHDTFEAALLKPYYAGSVFLLEAPSFNYVTWNIRERRWNRGEVILSMYFWKNTIGVIFRSLQKVFQRDKFNKTVLRTESKLDFVTAYIAHSALRQMLMKPFLLIFICLHVGIDLRYPHAPIFIIMFLVLVFPKFATCTKSNAKYIIIEILTSFLQFTPEAIVGCVRIFRAIQANISANCKWIPQRSVEEEFKNCNPFLSSLKHLWMYTLLAAVVAPVVVIFVPSSSIILCMLITLFLLPLFTGLTSLTMDLKSSRSVISTSKQHLQVSVLGSTSSLTLGLKTTSINSTGAYLNQTYDDMW</sequence>
<dbReference type="AlphaFoldDB" id="A0A6P7T5P7"/>
<keyword evidence="1" id="KW-1185">Reference proteome</keyword>
<evidence type="ECO:0000313" key="1">
    <source>
        <dbReference type="Proteomes" id="UP000515154"/>
    </source>
</evidence>
<evidence type="ECO:0000313" key="2">
    <source>
        <dbReference type="RefSeq" id="XP_029646104.1"/>
    </source>
</evidence>